<feature type="transmembrane region" description="Helical" evidence="8">
    <location>
        <begin position="252"/>
        <end position="270"/>
    </location>
</feature>
<feature type="transmembrane region" description="Helical" evidence="8">
    <location>
        <begin position="222"/>
        <end position="240"/>
    </location>
</feature>
<accession>A0A6I2GMX7</accession>
<comment type="subcellular location">
    <subcellularLocation>
        <location evidence="1">Cell membrane</location>
        <topology evidence="1">Multi-pass membrane protein</topology>
    </subcellularLocation>
</comment>
<comment type="similarity">
    <text evidence="2">Belongs to the ZIP transporter (TC 2.A.5) family.</text>
</comment>
<dbReference type="GO" id="GO:0005886">
    <property type="term" value="C:plasma membrane"/>
    <property type="evidence" value="ECO:0007669"/>
    <property type="project" value="UniProtKB-SubCell"/>
</dbReference>
<keyword evidence="6 8" id="KW-1133">Transmembrane helix</keyword>
<evidence type="ECO:0000256" key="4">
    <source>
        <dbReference type="ARBA" id="ARBA00022692"/>
    </source>
</evidence>
<dbReference type="RefSeq" id="WP_153863195.1">
    <property type="nucleotide sequence ID" value="NZ_WJQS01000002.1"/>
</dbReference>
<evidence type="ECO:0000256" key="2">
    <source>
        <dbReference type="ARBA" id="ARBA00006939"/>
    </source>
</evidence>
<sequence>MEFFAELHPIYQALIGGIFTWLCTLIGSATVFLTKEVNERLLAIMQGFAAGVMIAASFWSLLSPALNFAEVSDSNFPAWVPVTIGFIAGGLFLRLLDLVVPHIHLSGDHGDTNPRENNLTRTTMLYLAVTIHNIPEGLSIGVAYAAAFLDLNGATLASAIALTIGIGIQNIPEGSALSMPIRAEGKSQKRAFNLGQSSALVEPVAAVIGAAAVLIVTALLPYALAFAAGAMIFVVVEDLIPESQTSNHTDQATLALMVGFCVMMILDVALG</sequence>
<keyword evidence="10" id="KW-1185">Reference proteome</keyword>
<dbReference type="GO" id="GO:0005385">
    <property type="term" value="F:zinc ion transmembrane transporter activity"/>
    <property type="evidence" value="ECO:0007669"/>
    <property type="project" value="TreeGrafter"/>
</dbReference>
<keyword evidence="3" id="KW-1003">Cell membrane</keyword>
<evidence type="ECO:0000256" key="1">
    <source>
        <dbReference type="ARBA" id="ARBA00004651"/>
    </source>
</evidence>
<keyword evidence="7 8" id="KW-0472">Membrane</keyword>
<dbReference type="EMBL" id="WJQS01000002">
    <property type="protein sequence ID" value="MRI84885.1"/>
    <property type="molecule type" value="Genomic_DNA"/>
</dbReference>
<proteinExistence type="inferred from homology"/>
<feature type="transmembrane region" description="Helical" evidence="8">
    <location>
        <begin position="41"/>
        <end position="62"/>
    </location>
</feature>
<dbReference type="AlphaFoldDB" id="A0A6I2GMX7"/>
<dbReference type="PANTHER" id="PTHR11040:SF211">
    <property type="entry name" value="ZINC TRANSPORTER ZIP11"/>
    <property type="match status" value="1"/>
</dbReference>
<evidence type="ECO:0000256" key="6">
    <source>
        <dbReference type="ARBA" id="ARBA00022989"/>
    </source>
</evidence>
<feature type="transmembrane region" description="Helical" evidence="8">
    <location>
        <begin position="82"/>
        <end position="103"/>
    </location>
</feature>
<dbReference type="InterPro" id="IPR003689">
    <property type="entry name" value="ZIP"/>
</dbReference>
<comment type="caution">
    <text evidence="9">The sequence shown here is derived from an EMBL/GenBank/DDBJ whole genome shotgun (WGS) entry which is preliminary data.</text>
</comment>
<organism evidence="9 10">
    <name type="scientific">Fundicoccus ignavus</name>
    <dbReference type="NCBI Taxonomy" id="2664442"/>
    <lineage>
        <taxon>Bacteria</taxon>
        <taxon>Bacillati</taxon>
        <taxon>Bacillota</taxon>
        <taxon>Bacilli</taxon>
        <taxon>Lactobacillales</taxon>
        <taxon>Aerococcaceae</taxon>
        <taxon>Fundicoccus</taxon>
    </lineage>
</organism>
<evidence type="ECO:0000313" key="9">
    <source>
        <dbReference type="EMBL" id="MRI84885.1"/>
    </source>
</evidence>
<evidence type="ECO:0000256" key="8">
    <source>
        <dbReference type="SAM" id="Phobius"/>
    </source>
</evidence>
<evidence type="ECO:0000256" key="7">
    <source>
        <dbReference type="ARBA" id="ARBA00023136"/>
    </source>
</evidence>
<evidence type="ECO:0000313" key="10">
    <source>
        <dbReference type="Proteomes" id="UP000430975"/>
    </source>
</evidence>
<feature type="transmembrane region" description="Helical" evidence="8">
    <location>
        <begin position="12"/>
        <end position="34"/>
    </location>
</feature>
<name>A0A6I2GMX7_9LACT</name>
<evidence type="ECO:0000256" key="3">
    <source>
        <dbReference type="ARBA" id="ARBA00022475"/>
    </source>
</evidence>
<protein>
    <submittedName>
        <fullName evidence="9">ZIP family metal transporter</fullName>
    </submittedName>
</protein>
<dbReference type="Proteomes" id="UP000430975">
    <property type="component" value="Unassembled WGS sequence"/>
</dbReference>
<dbReference type="PANTHER" id="PTHR11040">
    <property type="entry name" value="ZINC/IRON TRANSPORTER"/>
    <property type="match status" value="1"/>
</dbReference>
<evidence type="ECO:0000256" key="5">
    <source>
        <dbReference type="ARBA" id="ARBA00022833"/>
    </source>
</evidence>
<keyword evidence="5" id="KW-0862">Zinc</keyword>
<reference evidence="9 10" key="1">
    <citation type="submission" date="2019-11" db="EMBL/GenBank/DDBJ databases">
        <title>Characterisation of Fundicoccus ignavus gen. nov. sp. nov., a novel genus of the family Aerococcaceae isolated from bulk tank milk.</title>
        <authorList>
            <person name="Siebert A."/>
            <person name="Huptas C."/>
            <person name="Wenning M."/>
            <person name="Scherer S."/>
            <person name="Doll E.V."/>
        </authorList>
    </citation>
    <scope>NUCLEOTIDE SEQUENCE [LARGE SCALE GENOMIC DNA]</scope>
    <source>
        <strain evidence="9 10">WS4759</strain>
    </source>
</reference>
<dbReference type="Pfam" id="PF02535">
    <property type="entry name" value="Zip"/>
    <property type="match status" value="1"/>
</dbReference>
<keyword evidence="4 8" id="KW-0812">Transmembrane</keyword>
<gene>
    <name evidence="9" type="ORF">GIY09_03085</name>
</gene>